<reference evidence="3 4" key="1">
    <citation type="submission" date="2019-03" db="EMBL/GenBank/DDBJ databases">
        <title>Genomic Encyclopedia of Type Strains, Phase IV (KMG-IV): sequencing the most valuable type-strain genomes for metagenomic binning, comparative biology and taxonomic classification.</title>
        <authorList>
            <person name="Goeker M."/>
        </authorList>
    </citation>
    <scope>NUCLEOTIDE SEQUENCE [LARGE SCALE GENOMIC DNA]</scope>
    <source>
        <strain evidence="3 4">DSM 29481</strain>
    </source>
</reference>
<dbReference type="GO" id="GO:0006260">
    <property type="term" value="P:DNA replication"/>
    <property type="evidence" value="ECO:0007669"/>
    <property type="project" value="UniProtKB-KW"/>
</dbReference>
<dbReference type="PRINTS" id="PR00625">
    <property type="entry name" value="JDOMAIN"/>
</dbReference>
<dbReference type="CDD" id="cd06257">
    <property type="entry name" value="DnaJ"/>
    <property type="match status" value="1"/>
</dbReference>
<name>A0A4R3T794_9FIRM</name>
<feature type="domain" description="J" evidence="2">
    <location>
        <begin position="3"/>
        <end position="62"/>
    </location>
</feature>
<evidence type="ECO:0000313" key="3">
    <source>
        <dbReference type="EMBL" id="TCU57611.1"/>
    </source>
</evidence>
<dbReference type="SUPFAM" id="SSF46565">
    <property type="entry name" value="Chaperone J-domain"/>
    <property type="match status" value="1"/>
</dbReference>
<dbReference type="Pfam" id="PF00226">
    <property type="entry name" value="DnaJ"/>
    <property type="match status" value="1"/>
</dbReference>
<dbReference type="Proteomes" id="UP000295773">
    <property type="component" value="Unassembled WGS sequence"/>
</dbReference>
<evidence type="ECO:0000256" key="1">
    <source>
        <dbReference type="ARBA" id="ARBA00022705"/>
    </source>
</evidence>
<dbReference type="InterPro" id="IPR001623">
    <property type="entry name" value="DnaJ_domain"/>
</dbReference>
<keyword evidence="4" id="KW-1185">Reference proteome</keyword>
<protein>
    <submittedName>
        <fullName evidence="3">DnaJ-like protein</fullName>
    </submittedName>
</protein>
<proteinExistence type="predicted"/>
<dbReference type="AlphaFoldDB" id="A0A4R3T794"/>
<comment type="caution">
    <text evidence="3">The sequence shown here is derived from an EMBL/GenBank/DDBJ whole genome shotgun (WGS) entry which is preliminary data.</text>
</comment>
<dbReference type="PROSITE" id="PS50076">
    <property type="entry name" value="DNAJ_2"/>
    <property type="match status" value="1"/>
</dbReference>
<keyword evidence="1" id="KW-0235">DNA replication</keyword>
<evidence type="ECO:0000313" key="4">
    <source>
        <dbReference type="Proteomes" id="UP000295773"/>
    </source>
</evidence>
<gene>
    <name evidence="3" type="ORF">EDD61_11855</name>
</gene>
<dbReference type="EMBL" id="SMBP01000018">
    <property type="protein sequence ID" value="TCU57611.1"/>
    <property type="molecule type" value="Genomic_DNA"/>
</dbReference>
<dbReference type="Gene3D" id="1.10.287.110">
    <property type="entry name" value="DnaJ domain"/>
    <property type="match status" value="1"/>
</dbReference>
<dbReference type="InterPro" id="IPR036869">
    <property type="entry name" value="J_dom_sf"/>
</dbReference>
<accession>A0A4R3T794</accession>
<sequence>MKSCWEILAITETTDLKAIKKAYSKMVRQYHPEDDPEMYQTIRQAYESALKIAKQSAMSQSAESNNQAEHEDMHSIYERLFAFEKEEVHANDDEEAYKDVFDVLQDIQNNFVEKWKQLYETQATYNEWEQFFQEYKGFEDYLFEALEELIPYHKDNCVFSCDTALLLRLRLSLYQFKRIETSVPIEAFDEQLKRQTMMELKTPTAVLLSIKEKYFYALLHLVLMDWAALDQSPLRTQPSSWQAFFKTVSFQLVKQEVKFHELLWKTLDRPKPLQSEVQQMMQEQLSLPKESEVLAHISGKCFDIVDFSDLMSKQRPVEDTVLERWIMLSESTKRNDTAVWITFLSTNAFLEARTNGQFLKRLSEYILPKKRYRQSIKDLMDRQLKLSSYLLSIQNKAAQGIPPEQDVKKAVFQLHQYLSKSRKVQTPSKLPYIIAVAVLFSIMTAMNYQAKEEKDRMKEYSNIVHSSFDENIYDLGFIIYVEEKEGKKILMQGDEELLEVKDYRNNKSNYRIVKLKDGWHFYDLAYRQVMDEVYDDILVVKGKDGESEYYAACLHGKCALYDEQLIRVEDYKYMKEDFQGKYYADGKLHDKK</sequence>
<evidence type="ECO:0000259" key="2">
    <source>
        <dbReference type="PROSITE" id="PS50076"/>
    </source>
</evidence>
<dbReference type="SMART" id="SM00271">
    <property type="entry name" value="DnaJ"/>
    <property type="match status" value="1"/>
</dbReference>
<organism evidence="3 4">
    <name type="scientific">Longicatena caecimuris</name>
    <dbReference type="NCBI Taxonomy" id="1796635"/>
    <lineage>
        <taxon>Bacteria</taxon>
        <taxon>Bacillati</taxon>
        <taxon>Bacillota</taxon>
        <taxon>Erysipelotrichia</taxon>
        <taxon>Erysipelotrichales</taxon>
        <taxon>Erysipelotrichaceae</taxon>
        <taxon>Longicatena</taxon>
    </lineage>
</organism>
<dbReference type="RefSeq" id="WP_132225314.1">
    <property type="nucleotide sequence ID" value="NZ_JANKBG010000017.1"/>
</dbReference>